<keyword evidence="3" id="KW-1185">Reference proteome</keyword>
<dbReference type="EMBL" id="OBQF01000003">
    <property type="protein sequence ID" value="SOC42328.1"/>
    <property type="molecule type" value="Genomic_DNA"/>
</dbReference>
<keyword evidence="1" id="KW-0812">Transmembrane</keyword>
<keyword evidence="1" id="KW-1133">Transmembrane helix</keyword>
<keyword evidence="1" id="KW-0472">Membrane</keyword>
<name>A0A285ULQ2_9STAP</name>
<reference evidence="3" key="1">
    <citation type="submission" date="2017-08" db="EMBL/GenBank/DDBJ databases">
        <authorList>
            <person name="Varghese N."/>
            <person name="Submissions S."/>
        </authorList>
    </citation>
    <scope>NUCLEOTIDE SEQUENCE [LARGE SCALE GENOMIC DNA]</scope>
    <source>
        <strain evidence="3">DSM 23173</strain>
    </source>
</reference>
<sequence>MKGLLWIVGMFLLLVVIFIIIWVMTADRVGNTEVLLPGGGIEYLGAAREAVYNQWFI</sequence>
<organism evidence="2 3">
    <name type="scientific">Salinicoccus kekensis</name>
    <dbReference type="NCBI Taxonomy" id="714307"/>
    <lineage>
        <taxon>Bacteria</taxon>
        <taxon>Bacillati</taxon>
        <taxon>Bacillota</taxon>
        <taxon>Bacilli</taxon>
        <taxon>Bacillales</taxon>
        <taxon>Staphylococcaceae</taxon>
        <taxon>Salinicoccus</taxon>
    </lineage>
</organism>
<evidence type="ECO:0000256" key="1">
    <source>
        <dbReference type="SAM" id="Phobius"/>
    </source>
</evidence>
<protein>
    <submittedName>
        <fullName evidence="2">Uncharacterized protein</fullName>
    </submittedName>
</protein>
<evidence type="ECO:0000313" key="3">
    <source>
        <dbReference type="Proteomes" id="UP000219412"/>
    </source>
</evidence>
<evidence type="ECO:0000313" key="2">
    <source>
        <dbReference type="EMBL" id="SOC42328.1"/>
    </source>
</evidence>
<dbReference type="AlphaFoldDB" id="A0A285ULQ2"/>
<proteinExistence type="predicted"/>
<gene>
    <name evidence="2" type="ORF">SAMN05878391_1629</name>
</gene>
<dbReference type="Proteomes" id="UP000219412">
    <property type="component" value="Unassembled WGS sequence"/>
</dbReference>
<feature type="transmembrane region" description="Helical" evidence="1">
    <location>
        <begin position="6"/>
        <end position="25"/>
    </location>
</feature>
<accession>A0A285ULQ2</accession>